<dbReference type="Proteomes" id="UP001187682">
    <property type="component" value="Unassembled WGS sequence"/>
</dbReference>
<dbReference type="PANTHER" id="PTHR47706">
    <property type="entry name" value="NMRA-LIKE FAMILY PROTEIN"/>
    <property type="match status" value="1"/>
</dbReference>
<dbReference type="EMBL" id="ONZQ02000005">
    <property type="protein sequence ID" value="SPO01655.1"/>
    <property type="molecule type" value="Genomic_DNA"/>
</dbReference>
<dbReference type="InterPro" id="IPR045312">
    <property type="entry name" value="PCBER-like"/>
</dbReference>
<dbReference type="AlphaFoldDB" id="A0AAE8MWJ8"/>
<proteinExistence type="inferred from homology"/>
<evidence type="ECO:0000259" key="4">
    <source>
        <dbReference type="Pfam" id="PF13460"/>
    </source>
</evidence>
<gene>
    <name evidence="5" type="ORF">DNG_04328</name>
</gene>
<keyword evidence="6" id="KW-1185">Reference proteome</keyword>
<feature type="domain" description="NAD(P)-binding" evidence="4">
    <location>
        <begin position="12"/>
        <end position="154"/>
    </location>
</feature>
<dbReference type="InterPro" id="IPR016040">
    <property type="entry name" value="NAD(P)-bd_dom"/>
</dbReference>
<comment type="similarity">
    <text evidence="1">Belongs to the NmrA-type oxidoreductase family. Isoflavone reductase subfamily.</text>
</comment>
<dbReference type="CDD" id="cd05259">
    <property type="entry name" value="PCBER_SDR_a"/>
    <property type="match status" value="1"/>
</dbReference>
<evidence type="ECO:0000313" key="5">
    <source>
        <dbReference type="EMBL" id="SPO01655.1"/>
    </source>
</evidence>
<dbReference type="InterPro" id="IPR051609">
    <property type="entry name" value="NmrA/Isoflavone_reductase-like"/>
</dbReference>
<organism evidence="5 6">
    <name type="scientific">Cephalotrichum gorgonifer</name>
    <dbReference type="NCBI Taxonomy" id="2041049"/>
    <lineage>
        <taxon>Eukaryota</taxon>
        <taxon>Fungi</taxon>
        <taxon>Dikarya</taxon>
        <taxon>Ascomycota</taxon>
        <taxon>Pezizomycotina</taxon>
        <taxon>Sordariomycetes</taxon>
        <taxon>Hypocreomycetidae</taxon>
        <taxon>Microascales</taxon>
        <taxon>Microascaceae</taxon>
        <taxon>Cephalotrichum</taxon>
    </lineage>
</organism>
<dbReference type="PANTHER" id="PTHR47706:SF1">
    <property type="entry name" value="CIPA-LIKE, PUTATIVE (AFU_ORTHOLOGUE AFUA_1G12460)-RELATED"/>
    <property type="match status" value="1"/>
</dbReference>
<dbReference type="SUPFAM" id="SSF51735">
    <property type="entry name" value="NAD(P)-binding Rossmann-fold domains"/>
    <property type="match status" value="1"/>
</dbReference>
<protein>
    <submittedName>
        <fullName evidence="5">Related to isoflavone reductase family protein CipA</fullName>
    </submittedName>
</protein>
<dbReference type="Pfam" id="PF13460">
    <property type="entry name" value="NAD_binding_10"/>
    <property type="match status" value="1"/>
</dbReference>
<sequence>MARVIKNVAIAGATGTLGSHILRALVDTRAFNITVLTRGSNKPLPTGVTSKEVDYTSLPSLLDAVRGQDAVIDSTYSQDAEGPCLLIDACIAAHVYRYIPPEFGSDPLNEAVQKLPFFRRKVTTTKYLFDKVNVEDGLDLTWTAIACGPFLEPPLEDGSLGIDLKRKEVTLFGDGTTVSPWSTLDAVGKATAQVLLKPEETKNRVLYISSVNLSQSRLGGLAEEALGGEWRADTLDVQKLHDDAQARMQKGEMDMEVIFAFLKYSMSSETYTYPWTKDDNDLLNVERLTEEQVKSIILEKARQEVN</sequence>
<dbReference type="Gene3D" id="3.40.50.720">
    <property type="entry name" value="NAD(P)-binding Rossmann-like Domain"/>
    <property type="match status" value="1"/>
</dbReference>
<evidence type="ECO:0000256" key="2">
    <source>
        <dbReference type="ARBA" id="ARBA00022857"/>
    </source>
</evidence>
<evidence type="ECO:0000313" key="6">
    <source>
        <dbReference type="Proteomes" id="UP001187682"/>
    </source>
</evidence>
<keyword evidence="2" id="KW-0521">NADP</keyword>
<evidence type="ECO:0000256" key="3">
    <source>
        <dbReference type="ARBA" id="ARBA00023002"/>
    </source>
</evidence>
<name>A0AAE8MWJ8_9PEZI</name>
<dbReference type="GO" id="GO:0016491">
    <property type="term" value="F:oxidoreductase activity"/>
    <property type="evidence" value="ECO:0007669"/>
    <property type="project" value="UniProtKB-KW"/>
</dbReference>
<comment type="caution">
    <text evidence="5">The sequence shown here is derived from an EMBL/GenBank/DDBJ whole genome shotgun (WGS) entry which is preliminary data.</text>
</comment>
<keyword evidence="3" id="KW-0560">Oxidoreductase</keyword>
<accession>A0AAE8MWJ8</accession>
<dbReference type="InterPro" id="IPR036291">
    <property type="entry name" value="NAD(P)-bd_dom_sf"/>
</dbReference>
<evidence type="ECO:0000256" key="1">
    <source>
        <dbReference type="ARBA" id="ARBA00005725"/>
    </source>
</evidence>
<reference evidence="5" key="1">
    <citation type="submission" date="2018-03" db="EMBL/GenBank/DDBJ databases">
        <authorList>
            <person name="Guldener U."/>
        </authorList>
    </citation>
    <scope>NUCLEOTIDE SEQUENCE</scope>
</reference>